<evidence type="ECO:0008006" key="3">
    <source>
        <dbReference type="Google" id="ProtNLM"/>
    </source>
</evidence>
<evidence type="ECO:0000313" key="1">
    <source>
        <dbReference type="EMBL" id="MBV4360369.1"/>
    </source>
</evidence>
<accession>A0A9E2SEP2</accession>
<dbReference type="EMBL" id="JAHSPG010000018">
    <property type="protein sequence ID" value="MBV4360369.1"/>
    <property type="molecule type" value="Genomic_DNA"/>
</dbReference>
<comment type="caution">
    <text evidence="1">The sequence shown here is derived from an EMBL/GenBank/DDBJ whole genome shotgun (WGS) entry which is preliminary data.</text>
</comment>
<gene>
    <name evidence="1" type="ORF">KTO63_24610</name>
</gene>
<protein>
    <recommendedName>
        <fullName evidence="3">DUF4304 domain-containing protein</fullName>
    </recommendedName>
</protein>
<name>A0A9E2SEP2_9BACT</name>
<organism evidence="1 2">
    <name type="scientific">Pinibacter aurantiacus</name>
    <dbReference type="NCBI Taxonomy" id="2851599"/>
    <lineage>
        <taxon>Bacteria</taxon>
        <taxon>Pseudomonadati</taxon>
        <taxon>Bacteroidota</taxon>
        <taxon>Chitinophagia</taxon>
        <taxon>Chitinophagales</taxon>
        <taxon>Chitinophagaceae</taxon>
        <taxon>Pinibacter</taxon>
    </lineage>
</organism>
<keyword evidence="2" id="KW-1185">Reference proteome</keyword>
<sequence>MHLKSKEIKESIASQLGKYFMRDGFIYRKTDNEFVSTKGDFVYVFNMLLTTWSDCHTLSVRLYISQKKVEKIYETVLGKSHKLTMGNSIERICKSSDGKEIANTSMAIVLTIPEDIAAAVESLLMFYNEIAKKYYERYQSLLEVDEIINTAPFSHCPAHVGGNFDERCMKGLIVARLVHSEKYEELVQVYDEAIKETMNNESIDNYYKVREYLSYNRIN</sequence>
<proteinExistence type="predicted"/>
<reference evidence="1" key="1">
    <citation type="submission" date="2021-06" db="EMBL/GenBank/DDBJ databases">
        <authorList>
            <person name="Huq M.A."/>
        </authorList>
    </citation>
    <scope>NUCLEOTIDE SEQUENCE</scope>
    <source>
        <strain evidence="1">MAH-26</strain>
    </source>
</reference>
<dbReference type="RefSeq" id="WP_217794681.1">
    <property type="nucleotide sequence ID" value="NZ_JAHSPG010000018.1"/>
</dbReference>
<dbReference type="AlphaFoldDB" id="A0A9E2SEP2"/>
<dbReference type="Proteomes" id="UP000812270">
    <property type="component" value="Unassembled WGS sequence"/>
</dbReference>
<evidence type="ECO:0000313" key="2">
    <source>
        <dbReference type="Proteomes" id="UP000812270"/>
    </source>
</evidence>